<reference evidence="2 3" key="1">
    <citation type="journal article" date="2011" name="Science">
        <title>The Selaginella genome identifies genetic changes associated with the evolution of vascular plants.</title>
        <authorList>
            <person name="Banks J.A."/>
            <person name="Nishiyama T."/>
            <person name="Hasebe M."/>
            <person name="Bowman J.L."/>
            <person name="Gribskov M."/>
            <person name="dePamphilis C."/>
            <person name="Albert V.A."/>
            <person name="Aono N."/>
            <person name="Aoyama T."/>
            <person name="Ambrose B.A."/>
            <person name="Ashton N.W."/>
            <person name="Axtell M.J."/>
            <person name="Barker E."/>
            <person name="Barker M.S."/>
            <person name="Bennetzen J.L."/>
            <person name="Bonawitz N.D."/>
            <person name="Chapple C."/>
            <person name="Cheng C."/>
            <person name="Correa L.G."/>
            <person name="Dacre M."/>
            <person name="DeBarry J."/>
            <person name="Dreyer I."/>
            <person name="Elias M."/>
            <person name="Engstrom E.M."/>
            <person name="Estelle M."/>
            <person name="Feng L."/>
            <person name="Finet C."/>
            <person name="Floyd S.K."/>
            <person name="Frommer W.B."/>
            <person name="Fujita T."/>
            <person name="Gramzow L."/>
            <person name="Gutensohn M."/>
            <person name="Harholt J."/>
            <person name="Hattori M."/>
            <person name="Heyl A."/>
            <person name="Hirai T."/>
            <person name="Hiwatashi Y."/>
            <person name="Ishikawa M."/>
            <person name="Iwata M."/>
            <person name="Karol K.G."/>
            <person name="Koehler B."/>
            <person name="Kolukisaoglu U."/>
            <person name="Kubo M."/>
            <person name="Kurata T."/>
            <person name="Lalonde S."/>
            <person name="Li K."/>
            <person name="Li Y."/>
            <person name="Litt A."/>
            <person name="Lyons E."/>
            <person name="Manning G."/>
            <person name="Maruyama T."/>
            <person name="Michael T.P."/>
            <person name="Mikami K."/>
            <person name="Miyazaki S."/>
            <person name="Morinaga S."/>
            <person name="Murata T."/>
            <person name="Mueller-Roeber B."/>
            <person name="Nelson D.R."/>
            <person name="Obara M."/>
            <person name="Oguri Y."/>
            <person name="Olmstead R.G."/>
            <person name="Onodera N."/>
            <person name="Petersen B.L."/>
            <person name="Pils B."/>
            <person name="Prigge M."/>
            <person name="Rensing S.A."/>
            <person name="Riano-Pachon D.M."/>
            <person name="Roberts A.W."/>
            <person name="Sato Y."/>
            <person name="Scheller H.V."/>
            <person name="Schulz B."/>
            <person name="Schulz C."/>
            <person name="Shakirov E.V."/>
            <person name="Shibagaki N."/>
            <person name="Shinohara N."/>
            <person name="Shippen D.E."/>
            <person name="Soerensen I."/>
            <person name="Sotooka R."/>
            <person name="Sugimoto N."/>
            <person name="Sugita M."/>
            <person name="Sumikawa N."/>
            <person name="Tanurdzic M."/>
            <person name="Theissen G."/>
            <person name="Ulvskov P."/>
            <person name="Wakazuki S."/>
            <person name="Weng J.K."/>
            <person name="Willats W.W."/>
            <person name="Wipf D."/>
            <person name="Wolf P.G."/>
            <person name="Yang L."/>
            <person name="Zimmer A.D."/>
            <person name="Zhu Q."/>
            <person name="Mitros T."/>
            <person name="Hellsten U."/>
            <person name="Loque D."/>
            <person name="Otillar R."/>
            <person name="Salamov A."/>
            <person name="Schmutz J."/>
            <person name="Shapiro H."/>
            <person name="Lindquist E."/>
            <person name="Lucas S."/>
            <person name="Rokhsar D."/>
            <person name="Grigoriev I.V."/>
        </authorList>
    </citation>
    <scope>NUCLEOTIDE SEQUENCE [LARGE SCALE GENOMIC DNA]</scope>
</reference>
<evidence type="ECO:0000313" key="2">
    <source>
        <dbReference type="EMBL" id="EFJ23215.1"/>
    </source>
</evidence>
<dbReference type="PANTHER" id="PTHR33492:SF4">
    <property type="entry name" value="OS02G0174300 PROTEIN"/>
    <property type="match status" value="1"/>
</dbReference>
<gene>
    <name evidence="2" type="ORF">SELMODRAFT_415789</name>
</gene>
<protein>
    <submittedName>
        <fullName evidence="2">Uncharacterized protein</fullName>
    </submittedName>
</protein>
<evidence type="ECO:0000256" key="1">
    <source>
        <dbReference type="SAM" id="MobiDB-lite"/>
    </source>
</evidence>
<dbReference type="Proteomes" id="UP000001514">
    <property type="component" value="Unassembled WGS sequence"/>
</dbReference>
<keyword evidence="3" id="KW-1185">Reference proteome</keyword>
<feature type="region of interest" description="Disordered" evidence="1">
    <location>
        <begin position="166"/>
        <end position="194"/>
    </location>
</feature>
<dbReference type="Gene3D" id="1.10.10.60">
    <property type="entry name" value="Homeodomain-like"/>
    <property type="match status" value="1"/>
</dbReference>
<accession>D8RX88</accession>
<dbReference type="PANTHER" id="PTHR33492">
    <property type="entry name" value="OSJNBA0043A12.37 PROTEIN-RELATED"/>
    <property type="match status" value="1"/>
</dbReference>
<dbReference type="InParanoid" id="D8RX88"/>
<dbReference type="Gramene" id="EFJ23215">
    <property type="protein sequence ID" value="EFJ23215"/>
    <property type="gene ID" value="SELMODRAFT_415789"/>
</dbReference>
<feature type="region of interest" description="Disordered" evidence="1">
    <location>
        <begin position="79"/>
        <end position="100"/>
    </location>
</feature>
<sequence>MQAQGYDCDWEQCRKKWENILSDYKAIFDYECKTKVALYSLLTQAEIQEFNLPNMDLDLYELVAPPAPDSTTTAMGIDANSDSDADGHRTLGSIGKKKKNATTSMVQAMTENLKLQQMQIDMKDRQFNEMLIVQHDVYLTMKEELQMKKEDNKQMQQCKRQEFNRCYSEESSSSSNENVHEMENEDEEDEDNDDSELRWQIEMLGDEVYTICEFGKIAQFDTKLKIEFIFKLLFMLYTRIMDTFITCSKSLQ</sequence>
<organism evidence="3">
    <name type="scientific">Selaginella moellendorffii</name>
    <name type="common">Spikemoss</name>
    <dbReference type="NCBI Taxonomy" id="88036"/>
    <lineage>
        <taxon>Eukaryota</taxon>
        <taxon>Viridiplantae</taxon>
        <taxon>Streptophyta</taxon>
        <taxon>Embryophyta</taxon>
        <taxon>Tracheophyta</taxon>
        <taxon>Lycopodiopsida</taxon>
        <taxon>Selaginellales</taxon>
        <taxon>Selaginellaceae</taxon>
        <taxon>Selaginella</taxon>
    </lineage>
</organism>
<evidence type="ECO:0000313" key="3">
    <source>
        <dbReference type="Proteomes" id="UP000001514"/>
    </source>
</evidence>
<dbReference type="AlphaFoldDB" id="D8RX88"/>
<name>D8RX88_SELML</name>
<dbReference type="EMBL" id="GL377593">
    <property type="protein sequence ID" value="EFJ23215.1"/>
    <property type="molecule type" value="Genomic_DNA"/>
</dbReference>
<proteinExistence type="predicted"/>
<feature type="compositionally biased region" description="Acidic residues" evidence="1">
    <location>
        <begin position="183"/>
        <end position="194"/>
    </location>
</feature>
<dbReference type="KEGG" id="smo:SELMODRAFT_415789"/>
<dbReference type="HOGENOM" id="CLU_1104292_0_0_1"/>